<organism evidence="1 2">
    <name type="scientific">Rhynchosporium secalis</name>
    <name type="common">Barley scald fungus</name>
    <dbReference type="NCBI Taxonomy" id="38038"/>
    <lineage>
        <taxon>Eukaryota</taxon>
        <taxon>Fungi</taxon>
        <taxon>Dikarya</taxon>
        <taxon>Ascomycota</taxon>
        <taxon>Pezizomycotina</taxon>
        <taxon>Leotiomycetes</taxon>
        <taxon>Helotiales</taxon>
        <taxon>Ploettnerulaceae</taxon>
        <taxon>Rhynchosporium</taxon>
    </lineage>
</organism>
<dbReference type="EMBL" id="FJVC01000441">
    <property type="protein sequence ID" value="CZT50715.1"/>
    <property type="molecule type" value="Genomic_DNA"/>
</dbReference>
<dbReference type="Proteomes" id="UP000177625">
    <property type="component" value="Unassembled WGS sequence"/>
</dbReference>
<sequence>MMKSGNVSILSFADDELSSYQGGCSNAANFSLAGRLLWGYRPKICMTDVSSLPKDLQHQDTGWRKLHRISKDSDSGTSYSPKCGVLIVPFVSMRGYEVILLL</sequence>
<keyword evidence="2" id="KW-1185">Reference proteome</keyword>
<reference evidence="2" key="1">
    <citation type="submission" date="2016-03" db="EMBL/GenBank/DDBJ databases">
        <authorList>
            <person name="Guldener U."/>
        </authorList>
    </citation>
    <scope>NUCLEOTIDE SEQUENCE [LARGE SCALE GENOMIC DNA]</scope>
</reference>
<accession>A0A1E1MPP5</accession>
<gene>
    <name evidence="1" type="ORF">RSE6_11751</name>
</gene>
<evidence type="ECO:0000313" key="2">
    <source>
        <dbReference type="Proteomes" id="UP000177625"/>
    </source>
</evidence>
<evidence type="ECO:0000313" key="1">
    <source>
        <dbReference type="EMBL" id="CZT50715.1"/>
    </source>
</evidence>
<dbReference type="AlphaFoldDB" id="A0A1E1MPP5"/>
<proteinExistence type="predicted"/>
<protein>
    <submittedName>
        <fullName evidence="1">Uncharacterized protein</fullName>
    </submittedName>
</protein>
<name>A0A1E1MPP5_RHYSE</name>